<dbReference type="GO" id="GO:0005975">
    <property type="term" value="P:carbohydrate metabolic process"/>
    <property type="evidence" value="ECO:0007669"/>
    <property type="project" value="InterPro"/>
</dbReference>
<evidence type="ECO:0000256" key="4">
    <source>
        <dbReference type="ARBA" id="ARBA00023295"/>
    </source>
</evidence>
<dbReference type="AlphaFoldDB" id="D5EN80"/>
<dbReference type="Proteomes" id="UP000000925">
    <property type="component" value="Chromosome"/>
</dbReference>
<evidence type="ECO:0000313" key="8">
    <source>
        <dbReference type="EMBL" id="ADE53515.1"/>
    </source>
</evidence>
<keyword evidence="3 8" id="KW-0378">Hydrolase</keyword>
<dbReference type="EMBL" id="CP001998">
    <property type="protein sequence ID" value="ADE53515.1"/>
    <property type="molecule type" value="Genomic_DNA"/>
</dbReference>
<dbReference type="InterPro" id="IPR013320">
    <property type="entry name" value="ConA-like_dom_sf"/>
</dbReference>
<feature type="signal peptide" evidence="6">
    <location>
        <begin position="1"/>
        <end position="22"/>
    </location>
</feature>
<evidence type="ECO:0000313" key="9">
    <source>
        <dbReference type="Proteomes" id="UP000000925"/>
    </source>
</evidence>
<feature type="active site" description="Proton donor" evidence="5">
    <location>
        <position position="165"/>
    </location>
</feature>
<feature type="active site" description="Nucleophile" evidence="5">
    <location>
        <position position="160"/>
    </location>
</feature>
<feature type="chain" id="PRO_5003070891" evidence="6">
    <location>
        <begin position="23"/>
        <end position="298"/>
    </location>
</feature>
<dbReference type="eggNOG" id="COG2273">
    <property type="taxonomic scope" value="Bacteria"/>
</dbReference>
<sequence>MMLKSLSLIPLIALLASCSTTKKTSTASSLSSFQPPVEAPEGYEWVLNEAYSDEFDGTELDATKWHDTYPGWKGRKPGLFVPEAISVANGTLEVKCTVMDPPRGKDAEWWIACGAIQTKAQEASYGYYEARLKASSLRTSSTFWLMNPREEAQKARKRTELDIQECIGNATRWPGFKHQFRNNTHITYYDLKDQEGEKLNIKKGASTDIGSNVDDGYHRYGCWWENATTMHFYLDGEFVQTIEVSTEVEEAPFDQLMYVNLVCEIYDWEVLPEIDNLLDDSMNTTYYDYVRAYRLVKK</sequence>
<proteinExistence type="inferred from homology"/>
<dbReference type="SUPFAM" id="SSF49899">
    <property type="entry name" value="Concanavalin A-like lectins/glucanases"/>
    <property type="match status" value="1"/>
</dbReference>
<dbReference type="PROSITE" id="PS51257">
    <property type="entry name" value="PROKAR_LIPOPROTEIN"/>
    <property type="match status" value="1"/>
</dbReference>
<dbReference type="STRING" id="583355.Caka_0490"/>
<feature type="domain" description="GH16" evidence="7">
    <location>
        <begin position="30"/>
        <end position="298"/>
    </location>
</feature>
<dbReference type="HOGENOM" id="CLU_053494_0_0_0"/>
<dbReference type="RefSeq" id="WP_013042240.1">
    <property type="nucleotide sequence ID" value="NC_014008.1"/>
</dbReference>
<dbReference type="PIRSF" id="PIRSF001097">
    <property type="entry name" value="Agarase"/>
    <property type="match status" value="1"/>
</dbReference>
<evidence type="ECO:0000256" key="2">
    <source>
        <dbReference type="ARBA" id="ARBA00022729"/>
    </source>
</evidence>
<protein>
    <submittedName>
        <fullName evidence="8">Glycoside hydrolase family 16</fullName>
    </submittedName>
</protein>
<accession>D5EN80</accession>
<dbReference type="InterPro" id="IPR016287">
    <property type="entry name" value="Beta_agarase"/>
</dbReference>
<evidence type="ECO:0000256" key="3">
    <source>
        <dbReference type="ARBA" id="ARBA00022801"/>
    </source>
</evidence>
<keyword evidence="9" id="KW-1185">Reference proteome</keyword>
<dbReference type="OrthoDB" id="9809583at2"/>
<dbReference type="Gene3D" id="2.60.120.200">
    <property type="match status" value="1"/>
</dbReference>
<evidence type="ECO:0000256" key="1">
    <source>
        <dbReference type="ARBA" id="ARBA00006865"/>
    </source>
</evidence>
<reference evidence="8 9" key="1">
    <citation type="journal article" date="2010" name="Stand. Genomic Sci.">
        <title>Complete genome sequence of Coraliomargarita akajimensis type strain (04OKA010-24).</title>
        <authorList>
            <person name="Mavromatis K."/>
            <person name="Abt B."/>
            <person name="Brambilla E."/>
            <person name="Lapidus A."/>
            <person name="Copeland A."/>
            <person name="Deshpande S."/>
            <person name="Nolan M."/>
            <person name="Lucas S."/>
            <person name="Tice H."/>
            <person name="Cheng J.F."/>
            <person name="Han C."/>
            <person name="Detter J.C."/>
            <person name="Woyke T."/>
            <person name="Goodwin L."/>
            <person name="Pitluck S."/>
            <person name="Held B."/>
            <person name="Brettin T."/>
            <person name="Tapia R."/>
            <person name="Ivanova N."/>
            <person name="Mikhailova N."/>
            <person name="Pati A."/>
            <person name="Liolios K."/>
            <person name="Chen A."/>
            <person name="Palaniappan K."/>
            <person name="Land M."/>
            <person name="Hauser L."/>
            <person name="Chang Y.J."/>
            <person name="Jeffries C.D."/>
            <person name="Rohde M."/>
            <person name="Goker M."/>
            <person name="Bristow J."/>
            <person name="Eisen J.A."/>
            <person name="Markowitz V."/>
            <person name="Hugenholtz P."/>
            <person name="Klenk H.P."/>
            <person name="Kyrpides N.C."/>
        </authorList>
    </citation>
    <scope>NUCLEOTIDE SEQUENCE [LARGE SCALE GENOMIC DNA]</scope>
    <source>
        <strain evidence="9">DSM 45221 / IAM 15411 / JCM 23193 / KCTC 12865</strain>
    </source>
</reference>
<dbReference type="GO" id="GO:0033916">
    <property type="term" value="F:beta-agarase activity"/>
    <property type="evidence" value="ECO:0007669"/>
    <property type="project" value="InterPro"/>
</dbReference>
<comment type="similarity">
    <text evidence="1">Belongs to the glycosyl hydrolase 16 family.</text>
</comment>
<name>D5EN80_CORAD</name>
<dbReference type="Pfam" id="PF00722">
    <property type="entry name" value="Glyco_hydro_16"/>
    <property type="match status" value="1"/>
</dbReference>
<evidence type="ECO:0000256" key="6">
    <source>
        <dbReference type="SAM" id="SignalP"/>
    </source>
</evidence>
<evidence type="ECO:0000259" key="7">
    <source>
        <dbReference type="PROSITE" id="PS51762"/>
    </source>
</evidence>
<dbReference type="InterPro" id="IPR000757">
    <property type="entry name" value="Beta-glucanase-like"/>
</dbReference>
<dbReference type="KEGG" id="caa:Caka_0490"/>
<dbReference type="CAZy" id="GH16">
    <property type="family name" value="Glycoside Hydrolase Family 16"/>
</dbReference>
<evidence type="ECO:0000256" key="5">
    <source>
        <dbReference type="PIRSR" id="PIRSR001097-50"/>
    </source>
</evidence>
<keyword evidence="2 6" id="KW-0732">Signal</keyword>
<organism evidence="8 9">
    <name type="scientific">Coraliomargarita akajimensis (strain DSM 45221 / IAM 15411 / JCM 23193 / KCTC 12865 / 04OKA010-24)</name>
    <dbReference type="NCBI Taxonomy" id="583355"/>
    <lineage>
        <taxon>Bacteria</taxon>
        <taxon>Pseudomonadati</taxon>
        <taxon>Verrucomicrobiota</taxon>
        <taxon>Opitutia</taxon>
        <taxon>Puniceicoccales</taxon>
        <taxon>Coraliomargaritaceae</taxon>
        <taxon>Coraliomargarita</taxon>
    </lineage>
</organism>
<keyword evidence="4" id="KW-0326">Glycosidase</keyword>
<gene>
    <name evidence="8" type="ordered locus">Caka_0490</name>
</gene>
<dbReference type="PROSITE" id="PS51762">
    <property type="entry name" value="GH16_2"/>
    <property type="match status" value="1"/>
</dbReference>